<dbReference type="SUPFAM" id="SSF47323">
    <property type="entry name" value="Anticodon-binding domain of a subclass of class I aminoacyl-tRNA synthetases"/>
    <property type="match status" value="1"/>
</dbReference>
<name>A0ABN9PAJ5_9DINO</name>
<evidence type="ECO:0000313" key="2">
    <source>
        <dbReference type="EMBL" id="CAK0788982.1"/>
    </source>
</evidence>
<dbReference type="EMBL" id="CAUYUJ010000148">
    <property type="protein sequence ID" value="CAK0788982.1"/>
    <property type="molecule type" value="Genomic_DNA"/>
</dbReference>
<sequence length="140" mass="13831">PQAVPGSNAATLAAGLAQLLGQPQAAAPAAQAAALGGLGGYGALGLAGLQQQQQQMGGGLAAGLSSAVTSSPSAATLTDAAIVALVAGRESARDRHDWQAADAIRNDLRSHGVDVWDKEKVWRANDGRAGMIGASNLVGL</sequence>
<dbReference type="Pfam" id="PF23493">
    <property type="entry name" value="CysS_C"/>
    <property type="match status" value="1"/>
</dbReference>
<proteinExistence type="predicted"/>
<feature type="domain" description="Cysteinyl-tRNA ligase anticodon binding" evidence="1">
    <location>
        <begin position="79"/>
        <end position="120"/>
    </location>
</feature>
<evidence type="ECO:0000259" key="1">
    <source>
        <dbReference type="Pfam" id="PF23493"/>
    </source>
</evidence>
<gene>
    <name evidence="2" type="ORF">PCOR1329_LOCUS685</name>
</gene>
<organism evidence="2 3">
    <name type="scientific">Prorocentrum cordatum</name>
    <dbReference type="NCBI Taxonomy" id="2364126"/>
    <lineage>
        <taxon>Eukaryota</taxon>
        <taxon>Sar</taxon>
        <taxon>Alveolata</taxon>
        <taxon>Dinophyceae</taxon>
        <taxon>Prorocentrales</taxon>
        <taxon>Prorocentraceae</taxon>
        <taxon>Prorocentrum</taxon>
    </lineage>
</organism>
<dbReference type="Proteomes" id="UP001189429">
    <property type="component" value="Unassembled WGS sequence"/>
</dbReference>
<dbReference type="InterPro" id="IPR009080">
    <property type="entry name" value="tRNAsynth_Ia_anticodon-bd"/>
</dbReference>
<accession>A0ABN9PAJ5</accession>
<dbReference type="Gene3D" id="1.20.120.1910">
    <property type="entry name" value="Cysteine-tRNA ligase, C-terminal anti-codon recognition domain"/>
    <property type="match status" value="1"/>
</dbReference>
<feature type="non-terminal residue" evidence="2">
    <location>
        <position position="1"/>
    </location>
</feature>
<protein>
    <recommendedName>
        <fullName evidence="1">Cysteinyl-tRNA ligase anticodon binding domain-containing protein</fullName>
    </recommendedName>
</protein>
<comment type="caution">
    <text evidence="2">The sequence shown here is derived from an EMBL/GenBank/DDBJ whole genome shotgun (WGS) entry which is preliminary data.</text>
</comment>
<dbReference type="InterPro" id="IPR056411">
    <property type="entry name" value="CysS_C"/>
</dbReference>
<reference evidence="2" key="1">
    <citation type="submission" date="2023-10" db="EMBL/GenBank/DDBJ databases">
        <authorList>
            <person name="Chen Y."/>
            <person name="Shah S."/>
            <person name="Dougan E. K."/>
            <person name="Thang M."/>
            <person name="Chan C."/>
        </authorList>
    </citation>
    <scope>NUCLEOTIDE SEQUENCE [LARGE SCALE GENOMIC DNA]</scope>
</reference>
<keyword evidence="3" id="KW-1185">Reference proteome</keyword>
<evidence type="ECO:0000313" key="3">
    <source>
        <dbReference type="Proteomes" id="UP001189429"/>
    </source>
</evidence>